<reference evidence="1 2" key="1">
    <citation type="journal article" date="2019" name="Commun. Biol.">
        <title>The bagworm genome reveals a unique fibroin gene that provides high tensile strength.</title>
        <authorList>
            <person name="Kono N."/>
            <person name="Nakamura H."/>
            <person name="Ohtoshi R."/>
            <person name="Tomita M."/>
            <person name="Numata K."/>
            <person name="Arakawa K."/>
        </authorList>
    </citation>
    <scope>NUCLEOTIDE SEQUENCE [LARGE SCALE GENOMIC DNA]</scope>
</reference>
<dbReference type="Proteomes" id="UP000299102">
    <property type="component" value="Unassembled WGS sequence"/>
</dbReference>
<name>A0A4C1Z719_EUMVA</name>
<evidence type="ECO:0000313" key="1">
    <source>
        <dbReference type="EMBL" id="GBP83480.1"/>
    </source>
</evidence>
<dbReference type="OrthoDB" id="9996331at2759"/>
<protein>
    <submittedName>
        <fullName evidence="1">Uncharacterized protein</fullName>
    </submittedName>
</protein>
<accession>A0A4C1Z719</accession>
<sequence>MFHIKKSIIEKEKACIVVGEGRGSETVELRGRVRGRTATTQLARPEPLSARYVKQCTYLRRYEEQGNMENIPPRPGPRVTTATHDRYIAVTYRAEPFMLTTVVANVMLFLRRQFVAAYAAKIHYRRLAKKL</sequence>
<gene>
    <name evidence="1" type="ORF">EVAR_65126_1</name>
</gene>
<dbReference type="AlphaFoldDB" id="A0A4C1Z719"/>
<organism evidence="1 2">
    <name type="scientific">Eumeta variegata</name>
    <name type="common">Bagworm moth</name>
    <name type="synonym">Eumeta japonica</name>
    <dbReference type="NCBI Taxonomy" id="151549"/>
    <lineage>
        <taxon>Eukaryota</taxon>
        <taxon>Metazoa</taxon>
        <taxon>Ecdysozoa</taxon>
        <taxon>Arthropoda</taxon>
        <taxon>Hexapoda</taxon>
        <taxon>Insecta</taxon>
        <taxon>Pterygota</taxon>
        <taxon>Neoptera</taxon>
        <taxon>Endopterygota</taxon>
        <taxon>Lepidoptera</taxon>
        <taxon>Glossata</taxon>
        <taxon>Ditrysia</taxon>
        <taxon>Tineoidea</taxon>
        <taxon>Psychidae</taxon>
        <taxon>Oiketicinae</taxon>
        <taxon>Eumeta</taxon>
    </lineage>
</organism>
<evidence type="ECO:0000313" key="2">
    <source>
        <dbReference type="Proteomes" id="UP000299102"/>
    </source>
</evidence>
<dbReference type="EMBL" id="BGZK01001623">
    <property type="protein sequence ID" value="GBP83480.1"/>
    <property type="molecule type" value="Genomic_DNA"/>
</dbReference>
<keyword evidence="2" id="KW-1185">Reference proteome</keyword>
<comment type="caution">
    <text evidence="1">The sequence shown here is derived from an EMBL/GenBank/DDBJ whole genome shotgun (WGS) entry which is preliminary data.</text>
</comment>
<proteinExistence type="predicted"/>